<feature type="compositionally biased region" description="Basic and acidic residues" evidence="1">
    <location>
        <begin position="1"/>
        <end position="14"/>
    </location>
</feature>
<dbReference type="Proteomes" id="UP001159363">
    <property type="component" value="Chromosome 3"/>
</dbReference>
<dbReference type="InterPro" id="IPR036397">
    <property type="entry name" value="RNaseH_sf"/>
</dbReference>
<gene>
    <name evidence="2" type="ORF">PR048_010410</name>
</gene>
<evidence type="ECO:0000313" key="2">
    <source>
        <dbReference type="EMBL" id="KAJ8890901.1"/>
    </source>
</evidence>
<evidence type="ECO:0000313" key="3">
    <source>
        <dbReference type="Proteomes" id="UP001159363"/>
    </source>
</evidence>
<keyword evidence="3" id="KW-1185">Reference proteome</keyword>
<accession>A0ABQ9I3H5</accession>
<comment type="caution">
    <text evidence="2">The sequence shown here is derived from an EMBL/GenBank/DDBJ whole genome shotgun (WGS) entry which is preliminary data.</text>
</comment>
<reference evidence="2 3" key="1">
    <citation type="submission" date="2023-02" db="EMBL/GenBank/DDBJ databases">
        <title>LHISI_Scaffold_Assembly.</title>
        <authorList>
            <person name="Stuart O.P."/>
            <person name="Cleave R."/>
            <person name="Magrath M.J.L."/>
            <person name="Mikheyev A.S."/>
        </authorList>
    </citation>
    <scope>NUCLEOTIDE SEQUENCE [LARGE SCALE GENOMIC DNA]</scope>
    <source>
        <strain evidence="2">Daus_M_001</strain>
        <tissue evidence="2">Leg muscle</tissue>
    </source>
</reference>
<dbReference type="EMBL" id="JARBHB010000003">
    <property type="protein sequence ID" value="KAJ8890901.1"/>
    <property type="molecule type" value="Genomic_DNA"/>
</dbReference>
<protein>
    <submittedName>
        <fullName evidence="2">Uncharacterized protein</fullName>
    </submittedName>
</protein>
<proteinExistence type="predicted"/>
<feature type="region of interest" description="Disordered" evidence="1">
    <location>
        <begin position="1"/>
        <end position="23"/>
    </location>
</feature>
<dbReference type="Gene3D" id="3.30.420.10">
    <property type="entry name" value="Ribonuclease H-like superfamily/Ribonuclease H"/>
    <property type="match status" value="1"/>
</dbReference>
<organism evidence="2 3">
    <name type="scientific">Dryococelus australis</name>
    <dbReference type="NCBI Taxonomy" id="614101"/>
    <lineage>
        <taxon>Eukaryota</taxon>
        <taxon>Metazoa</taxon>
        <taxon>Ecdysozoa</taxon>
        <taxon>Arthropoda</taxon>
        <taxon>Hexapoda</taxon>
        <taxon>Insecta</taxon>
        <taxon>Pterygota</taxon>
        <taxon>Neoptera</taxon>
        <taxon>Polyneoptera</taxon>
        <taxon>Phasmatodea</taxon>
        <taxon>Verophasmatodea</taxon>
        <taxon>Anareolatae</taxon>
        <taxon>Phasmatidae</taxon>
        <taxon>Eurycanthinae</taxon>
        <taxon>Dryococelus</taxon>
    </lineage>
</organism>
<sequence>MKGRGKREIPEKTRRPTASFGTIPTCEIPVTRPGIKPSSPWWEASVLTALPPRSLYDYCVWGWMKDIVYQRTAQTREELLASITHAATEIKDSGVQLRRATRAVHKRAANCMEVDGHIFEDLLYGVSRTGYLTYPIGMQLTFAFNFTRWGHRCTGRVDERTTIRQFISLRVEVMRQFMHVPKSLLAFPSF</sequence>
<name>A0ABQ9I3H5_9NEOP</name>
<evidence type="ECO:0000256" key="1">
    <source>
        <dbReference type="SAM" id="MobiDB-lite"/>
    </source>
</evidence>